<evidence type="ECO:0000313" key="3">
    <source>
        <dbReference type="Proteomes" id="UP000187074"/>
    </source>
</evidence>
<dbReference type="EMBL" id="MRTF01000003">
    <property type="protein sequence ID" value="OME93890.1"/>
    <property type="molecule type" value="Genomic_DNA"/>
</dbReference>
<dbReference type="Pfam" id="PF00534">
    <property type="entry name" value="Glycos_transf_1"/>
    <property type="match status" value="1"/>
</dbReference>
<protein>
    <recommendedName>
        <fullName evidence="1">Glycosyl transferase family 1 domain-containing protein</fullName>
    </recommendedName>
</protein>
<evidence type="ECO:0000259" key="1">
    <source>
        <dbReference type="Pfam" id="PF00534"/>
    </source>
</evidence>
<dbReference type="PANTHER" id="PTHR12526">
    <property type="entry name" value="GLYCOSYLTRANSFERASE"/>
    <property type="match status" value="1"/>
</dbReference>
<dbReference type="SUPFAM" id="SSF53756">
    <property type="entry name" value="UDP-Glycosyltransferase/glycogen phosphorylase"/>
    <property type="match status" value="1"/>
</dbReference>
<dbReference type="STRING" id="1401.BK123_11655"/>
<comment type="caution">
    <text evidence="2">The sequence shown here is derived from an EMBL/GenBank/DDBJ whole genome shotgun (WGS) entry which is preliminary data.</text>
</comment>
<dbReference type="PANTHER" id="PTHR12526:SF630">
    <property type="entry name" value="GLYCOSYLTRANSFERASE"/>
    <property type="match status" value="1"/>
</dbReference>
<sequence>MNILLSIHHRLNKNEGAPGVTYQLYQEYKELGHEVSIFSIDDIPSFIPNKLKSFLFPVFFYFHVKKTSRKKKIHVIDASSGDSWILSLLRNNKRNLDTVLVARSHGLEHTVHQSRLDQQRVGDIKLSWKYPIYHGGLRLWEVSTSFKKADGCLFLNKHDLQYALKNIKANERYSRIISNGLPNYFLNLSGAIKPVPSHEKMQIAQVGSYIPRKGILYTAKAMNVILEQFPSIELSFIGTGCSVEKVLMDYKPEFHNRIHVISKYNHEDLPKLLIGKHILMFPSLAEGFPLVLIEAMACGLLPIATSTPGPLTILKDGYDSVIVPPADSKAIENSLHNIVTDPERLNQIRINAYKSAQRYKWSVIAKETIEFYEEIRLGKSNLNERTRLF</sequence>
<dbReference type="AlphaFoldDB" id="A0A1R1B411"/>
<dbReference type="GO" id="GO:0016757">
    <property type="term" value="F:glycosyltransferase activity"/>
    <property type="evidence" value="ECO:0007669"/>
    <property type="project" value="InterPro"/>
</dbReference>
<gene>
    <name evidence="2" type="ORF">BK123_11655</name>
</gene>
<organism evidence="2 3">
    <name type="scientific">Paenibacillus lautus</name>
    <name type="common">Bacillus lautus</name>
    <dbReference type="NCBI Taxonomy" id="1401"/>
    <lineage>
        <taxon>Bacteria</taxon>
        <taxon>Bacillati</taxon>
        <taxon>Bacillota</taxon>
        <taxon>Bacilli</taxon>
        <taxon>Bacillales</taxon>
        <taxon>Paenibacillaceae</taxon>
        <taxon>Paenibacillus</taxon>
    </lineage>
</organism>
<feature type="domain" description="Glycosyl transferase family 1" evidence="1">
    <location>
        <begin position="198"/>
        <end position="354"/>
    </location>
</feature>
<dbReference type="CDD" id="cd03801">
    <property type="entry name" value="GT4_PimA-like"/>
    <property type="match status" value="1"/>
</dbReference>
<name>A0A1R1B411_PAELA</name>
<dbReference type="Gene3D" id="3.40.50.2000">
    <property type="entry name" value="Glycogen Phosphorylase B"/>
    <property type="match status" value="2"/>
</dbReference>
<dbReference type="InterPro" id="IPR001296">
    <property type="entry name" value="Glyco_trans_1"/>
</dbReference>
<dbReference type="Proteomes" id="UP000187074">
    <property type="component" value="Unassembled WGS sequence"/>
</dbReference>
<dbReference type="OrthoDB" id="9795068at2"/>
<proteinExistence type="predicted"/>
<dbReference type="RefSeq" id="WP_076322560.1">
    <property type="nucleotide sequence ID" value="NZ_JBCMXI010000006.1"/>
</dbReference>
<reference evidence="2 3" key="1">
    <citation type="submission" date="2016-11" db="EMBL/GenBank/DDBJ databases">
        <title>Paenibacillus species isolates.</title>
        <authorList>
            <person name="Beno S.M."/>
        </authorList>
    </citation>
    <scope>NUCLEOTIDE SEQUENCE [LARGE SCALE GENOMIC DNA]</scope>
    <source>
        <strain evidence="2 3">FSL F4-0100</strain>
    </source>
</reference>
<accession>A0A1R1B411</accession>
<evidence type="ECO:0000313" key="2">
    <source>
        <dbReference type="EMBL" id="OME93890.1"/>
    </source>
</evidence>